<reference evidence="2 3" key="1">
    <citation type="journal article" date="2021" name="J. Hered.">
        <title>A chromosome-level genome assembly of the parasitoid wasp, Cotesia glomerata (Hymenoptera: Braconidae).</title>
        <authorList>
            <person name="Pinto B.J."/>
            <person name="Weis J.J."/>
            <person name="Gamble T."/>
            <person name="Ode P.J."/>
            <person name="Paul R."/>
            <person name="Zaspel J.M."/>
        </authorList>
    </citation>
    <scope>NUCLEOTIDE SEQUENCE [LARGE SCALE GENOMIC DNA]</scope>
    <source>
        <strain evidence="2">CgM1</strain>
    </source>
</reference>
<evidence type="ECO:0000256" key="1">
    <source>
        <dbReference type="SAM" id="MobiDB-lite"/>
    </source>
</evidence>
<dbReference type="Proteomes" id="UP000826195">
    <property type="component" value="Unassembled WGS sequence"/>
</dbReference>
<dbReference type="AlphaFoldDB" id="A0AAV7J0P9"/>
<feature type="compositionally biased region" description="Basic and acidic residues" evidence="1">
    <location>
        <begin position="1"/>
        <end position="19"/>
    </location>
</feature>
<dbReference type="EMBL" id="JAHXZJ010000065">
    <property type="protein sequence ID" value="KAH0562592.1"/>
    <property type="molecule type" value="Genomic_DNA"/>
</dbReference>
<accession>A0AAV7J0P9</accession>
<evidence type="ECO:0000313" key="3">
    <source>
        <dbReference type="Proteomes" id="UP000826195"/>
    </source>
</evidence>
<organism evidence="2 3">
    <name type="scientific">Cotesia glomerata</name>
    <name type="common">Lepidopteran parasitic wasp</name>
    <name type="synonym">Apanteles glomeratus</name>
    <dbReference type="NCBI Taxonomy" id="32391"/>
    <lineage>
        <taxon>Eukaryota</taxon>
        <taxon>Metazoa</taxon>
        <taxon>Ecdysozoa</taxon>
        <taxon>Arthropoda</taxon>
        <taxon>Hexapoda</taxon>
        <taxon>Insecta</taxon>
        <taxon>Pterygota</taxon>
        <taxon>Neoptera</taxon>
        <taxon>Endopterygota</taxon>
        <taxon>Hymenoptera</taxon>
        <taxon>Apocrita</taxon>
        <taxon>Ichneumonoidea</taxon>
        <taxon>Braconidae</taxon>
        <taxon>Microgastrinae</taxon>
        <taxon>Cotesia</taxon>
    </lineage>
</organism>
<protein>
    <submittedName>
        <fullName evidence="2">Uncharacterized protein</fullName>
    </submittedName>
</protein>
<evidence type="ECO:0000313" key="2">
    <source>
        <dbReference type="EMBL" id="KAH0562592.1"/>
    </source>
</evidence>
<feature type="region of interest" description="Disordered" evidence="1">
    <location>
        <begin position="1"/>
        <end position="29"/>
    </location>
</feature>
<proteinExistence type="predicted"/>
<comment type="caution">
    <text evidence="2">The sequence shown here is derived from an EMBL/GenBank/DDBJ whole genome shotgun (WGS) entry which is preliminary data.</text>
</comment>
<name>A0AAV7J0P9_COTGL</name>
<gene>
    <name evidence="2" type="ORF">KQX54_000674</name>
</gene>
<keyword evidence="3" id="KW-1185">Reference proteome</keyword>
<sequence length="93" mass="10377">MKPENAEADDMNHGGEKANDMNPGDEPVARQPVALNHSRAWRLIEKINRDSSSLTAHGLIWTICFNEALSYVIKPCHHASIGKQCALQLLRPF</sequence>